<dbReference type="EMBL" id="CAJNOO010002542">
    <property type="protein sequence ID" value="CAF1277403.1"/>
    <property type="molecule type" value="Genomic_DNA"/>
</dbReference>
<dbReference type="Proteomes" id="UP000663882">
    <property type="component" value="Unassembled WGS sequence"/>
</dbReference>
<evidence type="ECO:0000256" key="1">
    <source>
        <dbReference type="SAM" id="MobiDB-lite"/>
    </source>
</evidence>
<sequence length="478" mass="54452">MAETKKSKKLTHEQLEAILNTDHIRTHLINVGLINRRGDIIPKDEYKRRFKRRHTSNKKLYYPMVTSTVRHPKQNISNTKEQDRSQPPNYSSTDRRLKSASTTQSKQVTNKTPLSTRFSSSNQSTWIENVRLRDAVSPVIMPADNRCFITMKYFGEEINIDYDRSLFIPQDDEIIVMQQHCGGENLIVFKGLLKPNDDFSFESRRHQDYPFALAFYINGVINNRLSVCCEYRCKDDMRIGGKRGLFAIRNIEKCAPCRRCRFEQRMKKLMEGEPKPKTRRNRYQKPNKSRTPSTSRETKSKLTSSRTASPQKKTSDISNPKSTQSNKTDSKISSSPISSPKSTESDQKDYSKTNGSPTSSPKPIETNHSKKIEFRTSSPESIKSDVSSLEERHESPSPTSGRPRASPSHQPKPTSSPNLYAADFEGTDEETQSPPSTSRDNEKTRLPSSDTHNDLDHTSTVSSEKDDEESPTISDDSN</sequence>
<feature type="compositionally biased region" description="Low complexity" evidence="1">
    <location>
        <begin position="331"/>
        <end position="342"/>
    </location>
</feature>
<organism evidence="3 4">
    <name type="scientific">Rotaria sordida</name>
    <dbReference type="NCBI Taxonomy" id="392033"/>
    <lineage>
        <taxon>Eukaryota</taxon>
        <taxon>Metazoa</taxon>
        <taxon>Spiralia</taxon>
        <taxon>Gnathifera</taxon>
        <taxon>Rotifera</taxon>
        <taxon>Eurotatoria</taxon>
        <taxon>Bdelloidea</taxon>
        <taxon>Philodinida</taxon>
        <taxon>Philodinidae</taxon>
        <taxon>Rotaria</taxon>
    </lineage>
</organism>
<name>A0A815C2Q5_9BILA</name>
<feature type="compositionally biased region" description="Polar residues" evidence="1">
    <location>
        <begin position="289"/>
        <end position="327"/>
    </location>
</feature>
<evidence type="ECO:0000259" key="2">
    <source>
        <dbReference type="Pfam" id="PF15257"/>
    </source>
</evidence>
<feature type="compositionally biased region" description="Polar residues" evidence="1">
    <location>
        <begin position="375"/>
        <end position="387"/>
    </location>
</feature>
<evidence type="ECO:0000313" key="4">
    <source>
        <dbReference type="Proteomes" id="UP000663882"/>
    </source>
</evidence>
<feature type="compositionally biased region" description="Polar residues" evidence="1">
    <location>
        <begin position="65"/>
        <end position="92"/>
    </location>
</feature>
<evidence type="ECO:0000313" key="3">
    <source>
        <dbReference type="EMBL" id="CAF1277403.1"/>
    </source>
</evidence>
<feature type="compositionally biased region" description="Polar residues" evidence="1">
    <location>
        <begin position="352"/>
        <end position="361"/>
    </location>
</feature>
<feature type="compositionally biased region" description="Basic and acidic residues" evidence="1">
    <location>
        <begin position="439"/>
        <end position="457"/>
    </location>
</feature>
<feature type="compositionally biased region" description="Polar residues" evidence="1">
    <location>
        <begin position="407"/>
        <end position="418"/>
    </location>
</feature>
<dbReference type="AlphaFoldDB" id="A0A815C2Q5"/>
<feature type="region of interest" description="Disordered" evidence="1">
    <location>
        <begin position="61"/>
        <end position="119"/>
    </location>
</feature>
<feature type="compositionally biased region" description="Basic residues" evidence="1">
    <location>
        <begin position="277"/>
        <end position="288"/>
    </location>
</feature>
<comment type="caution">
    <text evidence="3">The sequence shown here is derived from an EMBL/GenBank/DDBJ whole genome shotgun (WGS) entry which is preliminary data.</text>
</comment>
<dbReference type="Pfam" id="PF15257">
    <property type="entry name" value="DUF4590"/>
    <property type="match status" value="1"/>
</dbReference>
<reference evidence="3" key="1">
    <citation type="submission" date="2021-02" db="EMBL/GenBank/DDBJ databases">
        <authorList>
            <person name="Nowell W R."/>
        </authorList>
    </citation>
    <scope>NUCLEOTIDE SEQUENCE</scope>
</reference>
<protein>
    <recommendedName>
        <fullName evidence="2">DUF4590 domain-containing protein</fullName>
    </recommendedName>
</protein>
<dbReference type="PANTHER" id="PTHR23034">
    <property type="entry name" value="GLUTAMATE-RICH PROTEIN 3"/>
    <property type="match status" value="1"/>
</dbReference>
<feature type="domain" description="DUF4590" evidence="2">
    <location>
        <begin position="170"/>
        <end position="272"/>
    </location>
</feature>
<dbReference type="InterPro" id="IPR048257">
    <property type="entry name" value="DUF4590"/>
</dbReference>
<dbReference type="InterPro" id="IPR027962">
    <property type="entry name" value="ERICH3"/>
</dbReference>
<feature type="compositionally biased region" description="Polar residues" evidence="1">
    <location>
        <begin position="99"/>
        <end position="119"/>
    </location>
</feature>
<accession>A0A815C2Q5</accession>
<dbReference type="PANTHER" id="PTHR23034:SF2">
    <property type="entry name" value="GLUTAMATE-RICH PROTEIN 3"/>
    <property type="match status" value="1"/>
</dbReference>
<gene>
    <name evidence="3" type="ORF">RFH988_LOCUS28514</name>
</gene>
<dbReference type="OrthoDB" id="10061108at2759"/>
<proteinExistence type="predicted"/>
<feature type="region of interest" description="Disordered" evidence="1">
    <location>
        <begin position="268"/>
        <end position="478"/>
    </location>
</feature>
<feature type="compositionally biased region" description="Basic and acidic residues" evidence="1">
    <location>
        <begin position="365"/>
        <end position="374"/>
    </location>
</feature>